<dbReference type="GO" id="GO:0005886">
    <property type="term" value="C:plasma membrane"/>
    <property type="evidence" value="ECO:0007669"/>
    <property type="project" value="InterPro"/>
</dbReference>
<evidence type="ECO:0000256" key="1">
    <source>
        <dbReference type="ARBA" id="ARBA00004167"/>
    </source>
</evidence>
<dbReference type="GO" id="GO:0009306">
    <property type="term" value="P:protein secretion"/>
    <property type="evidence" value="ECO:0007669"/>
    <property type="project" value="InterPro"/>
</dbReference>
<reference evidence="8 9" key="1">
    <citation type="submission" date="2017-09" db="EMBL/GenBank/DDBJ databases">
        <title>Depth-based differentiation of microbial function through sediment-hosted aquifers and enrichment of novel symbionts in the deep terrestrial subsurface.</title>
        <authorList>
            <person name="Probst A.J."/>
            <person name="Ladd B."/>
            <person name="Jarett J.K."/>
            <person name="Geller-Mcgrath D.E."/>
            <person name="Sieber C.M."/>
            <person name="Emerson J.B."/>
            <person name="Anantharaman K."/>
            <person name="Thomas B.C."/>
            <person name="Malmstrom R."/>
            <person name="Stieglmeier M."/>
            <person name="Klingl A."/>
            <person name="Woyke T."/>
            <person name="Ryan C.M."/>
            <person name="Banfield J.F."/>
        </authorList>
    </citation>
    <scope>NUCLEOTIDE SEQUENCE [LARGE SCALE GENOMIC DNA]</scope>
    <source>
        <strain evidence="8">CG11_big_fil_rev_8_21_14_0_20_42_13</strain>
    </source>
</reference>
<comment type="subcellular location">
    <subcellularLocation>
        <location evidence="1">Membrane</location>
        <topology evidence="1">Single-pass membrane protein</topology>
    </subcellularLocation>
</comment>
<name>A0A2H0LZS1_9BACT</name>
<keyword evidence="2 6" id="KW-0812">Transmembrane</keyword>
<dbReference type="InterPro" id="IPR007452">
    <property type="entry name" value="TamB_C"/>
</dbReference>
<evidence type="ECO:0000313" key="8">
    <source>
        <dbReference type="EMBL" id="PIQ89923.1"/>
    </source>
</evidence>
<gene>
    <name evidence="8" type="ORF">COV72_00610</name>
</gene>
<evidence type="ECO:0000256" key="5">
    <source>
        <dbReference type="SAM" id="MobiDB-lite"/>
    </source>
</evidence>
<organism evidence="8 9">
    <name type="scientific">Candidatus Ghiorseimicrobium undicola</name>
    <dbReference type="NCBI Taxonomy" id="1974746"/>
    <lineage>
        <taxon>Bacteria</taxon>
        <taxon>Pseudomonadati</taxon>
        <taxon>Candidatus Omnitrophota</taxon>
        <taxon>Candidatus Ghiorseimicrobium</taxon>
    </lineage>
</organism>
<keyword evidence="3 6" id="KW-1133">Transmembrane helix</keyword>
<comment type="caution">
    <text evidence="8">The sequence shown here is derived from an EMBL/GenBank/DDBJ whole genome shotgun (WGS) entry which is preliminary data.</text>
</comment>
<accession>A0A2H0LZS1</accession>
<feature type="transmembrane region" description="Helical" evidence="6">
    <location>
        <begin position="9"/>
        <end position="29"/>
    </location>
</feature>
<feature type="domain" description="Translocation and assembly module TamB C-terminal" evidence="7">
    <location>
        <begin position="188"/>
        <end position="425"/>
    </location>
</feature>
<evidence type="ECO:0000256" key="3">
    <source>
        <dbReference type="ARBA" id="ARBA00022989"/>
    </source>
</evidence>
<proteinExistence type="predicted"/>
<protein>
    <recommendedName>
        <fullName evidence="7">Translocation and assembly module TamB C-terminal domain-containing protein</fullName>
    </recommendedName>
</protein>
<dbReference type="EMBL" id="PCWA01000010">
    <property type="protein sequence ID" value="PIQ89923.1"/>
    <property type="molecule type" value="Genomic_DNA"/>
</dbReference>
<dbReference type="Pfam" id="PF04357">
    <property type="entry name" value="TamB"/>
    <property type="match status" value="1"/>
</dbReference>
<dbReference type="AlphaFoldDB" id="A0A2H0LZS1"/>
<dbReference type="Proteomes" id="UP000229641">
    <property type="component" value="Unassembled WGS sequence"/>
</dbReference>
<evidence type="ECO:0000259" key="7">
    <source>
        <dbReference type="Pfam" id="PF04357"/>
    </source>
</evidence>
<feature type="compositionally biased region" description="Basic and acidic residues" evidence="5">
    <location>
        <begin position="396"/>
        <end position="420"/>
    </location>
</feature>
<evidence type="ECO:0000256" key="4">
    <source>
        <dbReference type="ARBA" id="ARBA00023136"/>
    </source>
</evidence>
<evidence type="ECO:0000256" key="2">
    <source>
        <dbReference type="ARBA" id="ARBA00022692"/>
    </source>
</evidence>
<sequence>MDRKKVNNLLMLFFFMVIAIPAATYYLFFTAGGSRMFIKILLKGYANAGKVEVDKAKGALFRGLVLDDVKLTDVKQLPKGSVIRIQKLQAGFNSLSLSGIYADIFNGRLIIPGSDNLLFGGTYRNAGSDFNFYCAKIHIRHILDLFIRDGSLKKISGELDGLDINIRGNIFSPRITGTFYVKKLSQNGFFLLDSNGTIDLGIRRGLSGVNLSGNIIFSGGTAFGDKTARINLNNGKIIFTGDPRMPVFDLRADSRVSDVKINILLTGTIEKPQLKLTSEPAISEERLLIMLATGKSWKGLDAPPAEGKIPTDIAADFVDYFIFSGTGSKIAERYGISDVAFTLERGRTGVEIKKDIFKNIEAGYGVEQSGNQNGNKDTTHKISGEYKVTDNISLGAEREIKQSSEGENKENTSQENDKVLIKFKKGF</sequence>
<feature type="region of interest" description="Disordered" evidence="5">
    <location>
        <begin position="393"/>
        <end position="427"/>
    </location>
</feature>
<keyword evidence="4 6" id="KW-0472">Membrane</keyword>
<evidence type="ECO:0000313" key="9">
    <source>
        <dbReference type="Proteomes" id="UP000229641"/>
    </source>
</evidence>
<evidence type="ECO:0000256" key="6">
    <source>
        <dbReference type="SAM" id="Phobius"/>
    </source>
</evidence>